<dbReference type="EMBL" id="UINC01022388">
    <property type="protein sequence ID" value="SVA91896.1"/>
    <property type="molecule type" value="Genomic_DNA"/>
</dbReference>
<dbReference type="Pfam" id="PF01266">
    <property type="entry name" value="DAO"/>
    <property type="match status" value="1"/>
</dbReference>
<feature type="non-terminal residue" evidence="2">
    <location>
        <position position="1"/>
    </location>
</feature>
<dbReference type="InterPro" id="IPR036188">
    <property type="entry name" value="FAD/NAD-bd_sf"/>
</dbReference>
<dbReference type="AlphaFoldDB" id="A0A381ZRM4"/>
<dbReference type="InterPro" id="IPR006076">
    <property type="entry name" value="FAD-dep_OxRdtase"/>
</dbReference>
<evidence type="ECO:0000259" key="1">
    <source>
        <dbReference type="Pfam" id="PF01266"/>
    </source>
</evidence>
<feature type="non-terminal residue" evidence="2">
    <location>
        <position position="157"/>
    </location>
</feature>
<organism evidence="2">
    <name type="scientific">marine metagenome</name>
    <dbReference type="NCBI Taxonomy" id="408172"/>
    <lineage>
        <taxon>unclassified sequences</taxon>
        <taxon>metagenomes</taxon>
        <taxon>ecological metagenomes</taxon>
    </lineage>
</organism>
<accession>A0A381ZRM4</accession>
<sequence length="157" mass="17542">VRFVVLGAGLAGVTSAWELLRDGHQVIVVDRGSESANFSSYANAGLIAPGHAFAWASPSAPGMMLRSLWRNDQAIRFRPQLDFRQWRWIMAFLGQCNHTRAHINTERKVRLCRYSQQCLNQVAEETSVTYEGQTGGLVYFYLSKSSFAAAAKKSELL</sequence>
<gene>
    <name evidence="2" type="ORF">METZ01_LOCUS144750</name>
</gene>
<feature type="domain" description="FAD dependent oxidoreductase" evidence="1">
    <location>
        <begin position="3"/>
        <end position="152"/>
    </location>
</feature>
<dbReference type="SUPFAM" id="SSF51905">
    <property type="entry name" value="FAD/NAD(P)-binding domain"/>
    <property type="match status" value="1"/>
</dbReference>
<evidence type="ECO:0000313" key="2">
    <source>
        <dbReference type="EMBL" id="SVA91896.1"/>
    </source>
</evidence>
<dbReference type="Gene3D" id="3.50.50.60">
    <property type="entry name" value="FAD/NAD(P)-binding domain"/>
    <property type="match status" value="1"/>
</dbReference>
<proteinExistence type="predicted"/>
<reference evidence="2" key="1">
    <citation type="submission" date="2018-05" db="EMBL/GenBank/DDBJ databases">
        <authorList>
            <person name="Lanie J.A."/>
            <person name="Ng W.-L."/>
            <person name="Kazmierczak K.M."/>
            <person name="Andrzejewski T.M."/>
            <person name="Davidsen T.M."/>
            <person name="Wayne K.J."/>
            <person name="Tettelin H."/>
            <person name="Glass J.I."/>
            <person name="Rusch D."/>
            <person name="Podicherti R."/>
            <person name="Tsui H.-C.T."/>
            <person name="Winkler M.E."/>
        </authorList>
    </citation>
    <scope>NUCLEOTIDE SEQUENCE</scope>
</reference>
<name>A0A381ZRM4_9ZZZZ</name>
<protein>
    <recommendedName>
        <fullName evidence="1">FAD dependent oxidoreductase domain-containing protein</fullName>
    </recommendedName>
</protein>